<feature type="transmembrane region" description="Helical" evidence="1">
    <location>
        <begin position="108"/>
        <end position="127"/>
    </location>
</feature>
<protein>
    <submittedName>
        <fullName evidence="2">Uncharacterized protein YybS (DUF2232 family)</fullName>
    </submittedName>
</protein>
<dbReference type="InterPro" id="IPR018710">
    <property type="entry name" value="DUF2232"/>
</dbReference>
<feature type="transmembrane region" description="Helical" evidence="1">
    <location>
        <begin position="222"/>
        <end position="244"/>
    </location>
</feature>
<organism evidence="2 3">
    <name type="scientific">Hathewaya limosa</name>
    <name type="common">Clostridium limosum</name>
    <dbReference type="NCBI Taxonomy" id="1536"/>
    <lineage>
        <taxon>Bacteria</taxon>
        <taxon>Bacillati</taxon>
        <taxon>Bacillota</taxon>
        <taxon>Clostridia</taxon>
        <taxon>Eubacteriales</taxon>
        <taxon>Clostridiaceae</taxon>
        <taxon>Hathewaya</taxon>
    </lineage>
</organism>
<evidence type="ECO:0000256" key="1">
    <source>
        <dbReference type="SAM" id="Phobius"/>
    </source>
</evidence>
<feature type="transmembrane region" description="Helical" evidence="1">
    <location>
        <begin position="178"/>
        <end position="201"/>
    </location>
</feature>
<accession>A0ABU0JNV6</accession>
<feature type="transmembrane region" description="Helical" evidence="1">
    <location>
        <begin position="79"/>
        <end position="96"/>
    </location>
</feature>
<dbReference type="RefSeq" id="WP_307354942.1">
    <property type="nucleotide sequence ID" value="NZ_BAAACJ010000008.1"/>
</dbReference>
<gene>
    <name evidence="2" type="ORF">QOZ93_000433</name>
</gene>
<keyword evidence="1" id="KW-1133">Transmembrane helix</keyword>
<keyword evidence="1" id="KW-0472">Membrane</keyword>
<feature type="transmembrane region" description="Helical" evidence="1">
    <location>
        <begin position="15"/>
        <end position="41"/>
    </location>
</feature>
<comment type="caution">
    <text evidence="2">The sequence shown here is derived from an EMBL/GenBank/DDBJ whole genome shotgun (WGS) entry which is preliminary data.</text>
</comment>
<dbReference type="EMBL" id="JAUSWN010000002">
    <property type="protein sequence ID" value="MDQ0478724.1"/>
    <property type="molecule type" value="Genomic_DNA"/>
</dbReference>
<feature type="transmembrane region" description="Helical" evidence="1">
    <location>
        <begin position="256"/>
        <end position="277"/>
    </location>
</feature>
<dbReference type="Pfam" id="PF09991">
    <property type="entry name" value="DUF2232"/>
    <property type="match status" value="1"/>
</dbReference>
<proteinExistence type="predicted"/>
<keyword evidence="1" id="KW-0812">Transmembrane</keyword>
<name>A0ABU0JNV6_HATLI</name>
<dbReference type="PANTHER" id="PTHR41324">
    <property type="entry name" value="MEMBRANE PROTEIN-RELATED"/>
    <property type="match status" value="1"/>
</dbReference>
<evidence type="ECO:0000313" key="3">
    <source>
        <dbReference type="Proteomes" id="UP001224418"/>
    </source>
</evidence>
<feature type="transmembrane region" description="Helical" evidence="1">
    <location>
        <begin position="289"/>
        <end position="309"/>
    </location>
</feature>
<reference evidence="2 3" key="1">
    <citation type="submission" date="2023-07" db="EMBL/GenBank/DDBJ databases">
        <title>Genomic Encyclopedia of Type Strains, Phase IV (KMG-IV): sequencing the most valuable type-strain genomes for metagenomic binning, comparative biology and taxonomic classification.</title>
        <authorList>
            <person name="Goeker M."/>
        </authorList>
    </citation>
    <scope>NUCLEOTIDE SEQUENCE [LARGE SCALE GENOMIC DNA]</scope>
    <source>
        <strain evidence="2 3">DSM 1400</strain>
    </source>
</reference>
<sequence>MVKRIWSSNKNVESFVVIFLSMLVMFISAASIDINLLGIFLLPIPIMLLCLKFNWKISVLIIGISSVINIFTYGVSGTLSAILVTAIIGITFAYCIENEFSSVNIVKTVIAISFVLLILNVLLYTSINNVSIVEHLNKIVKLLKDQIDNMIITYKQVGVGNSNIDILVNFKDFIDVKVVLGIIPTMILGYCIVFNTINYVIIEKLLRNSNIKPIKRVGFRHFYISNLLGALLVGLVSIAVILNVKKFAIGEFLELSLISITDIIMIINGMATITYLLRKKLKKSRGLVIIILLLLINLGFQQILFYIGFTEMLFDFRRLDPYSLRKKKKEV</sequence>
<dbReference type="Proteomes" id="UP001224418">
    <property type="component" value="Unassembled WGS sequence"/>
</dbReference>
<keyword evidence="3" id="KW-1185">Reference proteome</keyword>
<evidence type="ECO:0000313" key="2">
    <source>
        <dbReference type="EMBL" id="MDQ0478724.1"/>
    </source>
</evidence>
<dbReference type="PANTHER" id="PTHR41324:SF1">
    <property type="entry name" value="DUF2232 DOMAIN-CONTAINING PROTEIN"/>
    <property type="match status" value="1"/>
</dbReference>
<feature type="transmembrane region" description="Helical" evidence="1">
    <location>
        <begin position="53"/>
        <end position="73"/>
    </location>
</feature>